<name>A0A183HFL5_9BILA</name>
<evidence type="ECO:0000313" key="5">
    <source>
        <dbReference type="WBParaSite" id="OFLC_0000627601-mRNA-1"/>
    </source>
</evidence>
<dbReference type="EMBL" id="UZAJ01005871">
    <property type="protein sequence ID" value="VDO46004.1"/>
    <property type="molecule type" value="Genomic_DNA"/>
</dbReference>
<organism evidence="5">
    <name type="scientific">Onchocerca flexuosa</name>
    <dbReference type="NCBI Taxonomy" id="387005"/>
    <lineage>
        <taxon>Eukaryota</taxon>
        <taxon>Metazoa</taxon>
        <taxon>Ecdysozoa</taxon>
        <taxon>Nematoda</taxon>
        <taxon>Chromadorea</taxon>
        <taxon>Rhabditida</taxon>
        <taxon>Spirurina</taxon>
        <taxon>Spiruromorpha</taxon>
        <taxon>Filarioidea</taxon>
        <taxon>Onchocercidae</taxon>
        <taxon>Onchocerca</taxon>
    </lineage>
</organism>
<proteinExistence type="predicted"/>
<sequence length="261" mass="28615">MAGLVTGIVDDSSTTLQELPSVNNDEPEIPKSSETPLSLNKLNNGALEQVQDNKREETERTMILHEEVEKASSGIKREEFSIRSSGSSDSVTVQPDPALDEVIDSLFEASKMVDNARKTADELENHVQDLTTQVINNAHSAGAADITSCMEQLTTGRDIFDGQVTSITHDINDNASALANQNAYEEKRAEEMYLPPMTSAARARAKPVVNGVKTKPKLSQPLYFDIVFVPHHGANPILKDEEAAKAFVTSIRSRQCFIEVF</sequence>
<keyword evidence="4" id="KW-1185">Reference proteome</keyword>
<evidence type="ECO:0000313" key="3">
    <source>
        <dbReference type="EMBL" id="VDO46004.1"/>
    </source>
</evidence>
<feature type="compositionally biased region" description="Polar residues" evidence="2">
    <location>
        <begin position="11"/>
        <end position="24"/>
    </location>
</feature>
<gene>
    <name evidence="3" type="ORF">OFLC_LOCUS6277</name>
</gene>
<evidence type="ECO:0000313" key="4">
    <source>
        <dbReference type="Proteomes" id="UP000267606"/>
    </source>
</evidence>
<evidence type="ECO:0000256" key="1">
    <source>
        <dbReference type="SAM" id="Coils"/>
    </source>
</evidence>
<dbReference type="Proteomes" id="UP000267606">
    <property type="component" value="Unassembled WGS sequence"/>
</dbReference>
<feature type="region of interest" description="Disordered" evidence="2">
    <location>
        <begin position="1"/>
        <end position="46"/>
    </location>
</feature>
<feature type="compositionally biased region" description="Polar residues" evidence="2">
    <location>
        <begin position="32"/>
        <end position="43"/>
    </location>
</feature>
<dbReference type="STRING" id="387005.A0A183HFL5"/>
<keyword evidence="1" id="KW-0175">Coiled coil</keyword>
<accession>A0A183HFL5</accession>
<reference evidence="5" key="1">
    <citation type="submission" date="2016-06" db="UniProtKB">
        <authorList>
            <consortium name="WormBaseParasite"/>
        </authorList>
    </citation>
    <scope>IDENTIFICATION</scope>
</reference>
<dbReference type="AlphaFoldDB" id="A0A183HFL5"/>
<reference evidence="3 4" key="2">
    <citation type="submission" date="2018-11" db="EMBL/GenBank/DDBJ databases">
        <authorList>
            <consortium name="Pathogen Informatics"/>
        </authorList>
    </citation>
    <scope>NUCLEOTIDE SEQUENCE [LARGE SCALE GENOMIC DNA]</scope>
</reference>
<protein>
    <submittedName>
        <fullName evidence="5">Ribonuclease H-like domain-containing protein</fullName>
    </submittedName>
</protein>
<feature type="coiled-coil region" evidence="1">
    <location>
        <begin position="106"/>
        <end position="133"/>
    </location>
</feature>
<evidence type="ECO:0000256" key="2">
    <source>
        <dbReference type="SAM" id="MobiDB-lite"/>
    </source>
</evidence>
<dbReference type="WBParaSite" id="OFLC_0000627601-mRNA-1">
    <property type="protein sequence ID" value="OFLC_0000627601-mRNA-1"/>
    <property type="gene ID" value="OFLC_0000627601"/>
</dbReference>